<keyword evidence="1" id="KW-1133">Transmembrane helix</keyword>
<dbReference type="EMBL" id="JAGHKT020000002">
    <property type="protein sequence ID" value="MCM5671616.1"/>
    <property type="molecule type" value="Genomic_DNA"/>
</dbReference>
<name>A0A8X8GMM4_STAHO</name>
<keyword evidence="1" id="KW-0812">Transmembrane</keyword>
<dbReference type="Gene3D" id="2.60.40.2230">
    <property type="entry name" value="Uncharacterised protein YcnI-like PF07987, DUF1775"/>
    <property type="match status" value="1"/>
</dbReference>
<dbReference type="Proteomes" id="UP000665944">
    <property type="component" value="Unassembled WGS sequence"/>
</dbReference>
<dbReference type="CDD" id="cd08545">
    <property type="entry name" value="YcnI_like"/>
    <property type="match status" value="1"/>
</dbReference>
<reference evidence="4 5" key="1">
    <citation type="submission" date="2022-06" db="EMBL/GenBank/DDBJ databases">
        <title>Staphylococcus hominis ShoR14 genome sequence.</title>
        <authorList>
            <person name="Yeo C.C."/>
            <person name="Chew C.H."/>
            <person name="Che Hamzah A.M."/>
            <person name="Al-Trad E.I."/>
        </authorList>
    </citation>
    <scope>NUCLEOTIDE SEQUENCE [LARGE SCALE GENOMIC DNA]</scope>
    <source>
        <strain evidence="4 5">ShoR14</strain>
    </source>
</reference>
<dbReference type="RefSeq" id="WP_017174945.1">
    <property type="nucleotide sequence ID" value="NZ_CP014567.1"/>
</dbReference>
<keyword evidence="2" id="KW-0732">Signal</keyword>
<dbReference type="InterPro" id="IPR012533">
    <property type="entry name" value="YcnI-copper_dom"/>
</dbReference>
<evidence type="ECO:0000256" key="2">
    <source>
        <dbReference type="SAM" id="SignalP"/>
    </source>
</evidence>
<dbReference type="InterPro" id="IPR038507">
    <property type="entry name" value="YcnI-like_sf"/>
</dbReference>
<evidence type="ECO:0000256" key="1">
    <source>
        <dbReference type="SAM" id="Phobius"/>
    </source>
</evidence>
<accession>A0A8X8GMM4</accession>
<evidence type="ECO:0000259" key="3">
    <source>
        <dbReference type="Pfam" id="PF07987"/>
    </source>
</evidence>
<proteinExistence type="predicted"/>
<protein>
    <submittedName>
        <fullName evidence="4">YcnI family protein</fullName>
    </submittedName>
</protein>
<comment type="caution">
    <text evidence="4">The sequence shown here is derived from an EMBL/GenBank/DDBJ whole genome shotgun (WGS) entry which is preliminary data.</text>
</comment>
<feature type="signal peptide" evidence="2">
    <location>
        <begin position="1"/>
        <end position="24"/>
    </location>
</feature>
<gene>
    <name evidence="4" type="ORF">J7T32_002385</name>
</gene>
<keyword evidence="1" id="KW-0472">Membrane</keyword>
<keyword evidence="5" id="KW-1185">Reference proteome</keyword>
<feature type="domain" description="YncI copper-binding" evidence="3">
    <location>
        <begin position="25"/>
        <end position="151"/>
    </location>
</feature>
<dbReference type="Pfam" id="PF07987">
    <property type="entry name" value="DUF1775"/>
    <property type="match status" value="1"/>
</dbReference>
<organism evidence="4 5">
    <name type="scientific">Staphylococcus hominis</name>
    <dbReference type="NCBI Taxonomy" id="1290"/>
    <lineage>
        <taxon>Bacteria</taxon>
        <taxon>Bacillati</taxon>
        <taxon>Bacillota</taxon>
        <taxon>Bacilli</taxon>
        <taxon>Bacillales</taxon>
        <taxon>Staphylococcaceae</taxon>
        <taxon>Staphylococcus</taxon>
    </lineage>
</organism>
<sequence>MLKKLFASGLVFFFSLGLFKYADAHVTINPKAVEPGSYEKVDVRVPVEQKDHTEKVELDIPKEVQVSNIQPVEGYKYSLDKDKKGNITKITWKAKDKGIGPNEFIEFPLLVASPKEEGTYSFKAVQTYDNKDKVKWTGKANSEHPAPTLEVKKNANADTVKGDNAKKDERTQSSSGGSIALWIISLVAIILSLVALFKHARNK</sequence>
<evidence type="ECO:0000313" key="5">
    <source>
        <dbReference type="Proteomes" id="UP000665944"/>
    </source>
</evidence>
<evidence type="ECO:0000313" key="4">
    <source>
        <dbReference type="EMBL" id="MCM5671616.1"/>
    </source>
</evidence>
<dbReference type="AlphaFoldDB" id="A0A8X8GMM4"/>
<feature type="transmembrane region" description="Helical" evidence="1">
    <location>
        <begin position="179"/>
        <end position="197"/>
    </location>
</feature>
<feature type="chain" id="PRO_5036490028" evidence="2">
    <location>
        <begin position="25"/>
        <end position="203"/>
    </location>
</feature>